<dbReference type="EMBL" id="JAAC01000067">
    <property type="protein sequence ID" value="KDE63630.1"/>
    <property type="molecule type" value="Genomic_DNA"/>
</dbReference>
<dbReference type="Proteomes" id="UP000027473">
    <property type="component" value="Unassembled WGS sequence"/>
</dbReference>
<proteinExistence type="predicted"/>
<gene>
    <name evidence="1" type="ORF">FUSO3_04880</name>
</gene>
<sequence length="307" mass="36988">MKKKKLILIMEHNYEEVLNEVLRNPEIEYKALTVFYRMQLQNGLQFLKKLKRIFPLENIVLMSDIEYLANDLEVSCVIELKEFYDFNLEQFLEVYESSVEHFESFSSFLQSISDIFHFSFHMYEKENAWFYLALGHGILVINDENYEKILQNYHKIKAHTSDLAFINLNEEGIERNLKLLKMLGSDSQITFGLTNSLKSKFSQWIDVIIYQRSPHYEKNIQNFIFQVFSLNSWEKALDLLQNFLEIEKKSFEADLYEEEEDVLKTPKRFFLKIEEKIQFLEKAEDVFYCAKDKKEHYRLEKDRDFLE</sequence>
<name>A0AB73BWW2_9FUSO</name>
<dbReference type="AlphaFoldDB" id="A0AB73BWW2"/>
<accession>A0AB73BWW2</accession>
<protein>
    <submittedName>
        <fullName evidence="1">Uncharacterized protein</fullName>
    </submittedName>
</protein>
<dbReference type="RefSeq" id="WP_035932930.1">
    <property type="nucleotide sequence ID" value="NZ_JAAC01000067.1"/>
</dbReference>
<evidence type="ECO:0000313" key="2">
    <source>
        <dbReference type="Proteomes" id="UP000027473"/>
    </source>
</evidence>
<reference evidence="1 2" key="1">
    <citation type="submission" date="2014-01" db="EMBL/GenBank/DDBJ databases">
        <title>Comparative genomics of Fusobacterium necrophorum wild isolates.</title>
        <authorList>
            <person name="Kittichotirat W."/>
            <person name="Bumgarner R.E."/>
            <person name="Lawrence P."/>
        </authorList>
    </citation>
    <scope>NUCLEOTIDE SEQUENCE [LARGE SCALE GENOMIC DNA]</scope>
    <source>
        <strain evidence="1 2">BL</strain>
    </source>
</reference>
<evidence type="ECO:0000313" key="1">
    <source>
        <dbReference type="EMBL" id="KDE63630.1"/>
    </source>
</evidence>
<organism evidence="1 2">
    <name type="scientific">Fusobacterium necrophorum BL</name>
    <dbReference type="NCBI Taxonomy" id="1441732"/>
    <lineage>
        <taxon>Bacteria</taxon>
        <taxon>Fusobacteriati</taxon>
        <taxon>Fusobacteriota</taxon>
        <taxon>Fusobacteriia</taxon>
        <taxon>Fusobacteriales</taxon>
        <taxon>Fusobacteriaceae</taxon>
        <taxon>Fusobacterium</taxon>
    </lineage>
</organism>
<comment type="caution">
    <text evidence="1">The sequence shown here is derived from an EMBL/GenBank/DDBJ whole genome shotgun (WGS) entry which is preliminary data.</text>
</comment>